<feature type="non-terminal residue" evidence="6">
    <location>
        <position position="217"/>
    </location>
</feature>
<evidence type="ECO:0000313" key="6">
    <source>
        <dbReference type="EMBL" id="GAG12183.1"/>
    </source>
</evidence>
<dbReference type="SUPFAM" id="SSF52335">
    <property type="entry name" value="Methylglyoxal synthase-like"/>
    <property type="match status" value="1"/>
</dbReference>
<dbReference type="AlphaFoldDB" id="X0VI62"/>
<dbReference type="Pfam" id="PF01808">
    <property type="entry name" value="AICARFT_IMPCHas"/>
    <property type="match status" value="1"/>
</dbReference>
<evidence type="ECO:0000259" key="5">
    <source>
        <dbReference type="PROSITE" id="PS51855"/>
    </source>
</evidence>
<dbReference type="FunFam" id="3.40.50.1380:FF:000001">
    <property type="entry name" value="Bifunctional purine biosynthesis protein PurH"/>
    <property type="match status" value="1"/>
</dbReference>
<organism evidence="6">
    <name type="scientific">marine sediment metagenome</name>
    <dbReference type="NCBI Taxonomy" id="412755"/>
    <lineage>
        <taxon>unclassified sequences</taxon>
        <taxon>metagenomes</taxon>
        <taxon>ecological metagenomes</taxon>
    </lineage>
</organism>
<evidence type="ECO:0000256" key="2">
    <source>
        <dbReference type="ARBA" id="ARBA00022755"/>
    </source>
</evidence>
<dbReference type="InterPro" id="IPR036914">
    <property type="entry name" value="MGS-like_dom_sf"/>
</dbReference>
<dbReference type="Pfam" id="PF02142">
    <property type="entry name" value="MGS"/>
    <property type="match status" value="1"/>
</dbReference>
<dbReference type="PANTHER" id="PTHR11692">
    <property type="entry name" value="BIFUNCTIONAL PURINE BIOSYNTHESIS PROTEIN PURH"/>
    <property type="match status" value="1"/>
</dbReference>
<evidence type="ECO:0000256" key="4">
    <source>
        <dbReference type="ARBA" id="ARBA00023268"/>
    </source>
</evidence>
<keyword evidence="2" id="KW-0658">Purine biosynthesis</keyword>
<name>X0VI62_9ZZZZ</name>
<dbReference type="EMBL" id="BARS01027468">
    <property type="protein sequence ID" value="GAG12183.1"/>
    <property type="molecule type" value="Genomic_DNA"/>
</dbReference>
<dbReference type="PANTHER" id="PTHR11692:SF0">
    <property type="entry name" value="BIFUNCTIONAL PURINE BIOSYNTHESIS PROTEIN ATIC"/>
    <property type="match status" value="1"/>
</dbReference>
<dbReference type="InterPro" id="IPR002695">
    <property type="entry name" value="PurH-like"/>
</dbReference>
<dbReference type="CDD" id="cd01421">
    <property type="entry name" value="IMPCH"/>
    <property type="match status" value="1"/>
</dbReference>
<dbReference type="InterPro" id="IPR011607">
    <property type="entry name" value="MGS-like_dom"/>
</dbReference>
<dbReference type="GO" id="GO:0005829">
    <property type="term" value="C:cytosol"/>
    <property type="evidence" value="ECO:0007669"/>
    <property type="project" value="TreeGrafter"/>
</dbReference>
<keyword evidence="4" id="KW-0511">Multifunctional enzyme</keyword>
<dbReference type="GO" id="GO:0004643">
    <property type="term" value="F:phosphoribosylaminoimidazolecarboxamide formyltransferase activity"/>
    <property type="evidence" value="ECO:0007669"/>
    <property type="project" value="InterPro"/>
</dbReference>
<dbReference type="GO" id="GO:0006189">
    <property type="term" value="P:'de novo' IMP biosynthetic process"/>
    <property type="evidence" value="ECO:0007669"/>
    <property type="project" value="TreeGrafter"/>
</dbReference>
<feature type="domain" description="MGS-like" evidence="5">
    <location>
        <begin position="1"/>
        <end position="146"/>
    </location>
</feature>
<sequence length="217" mass="24740">MENKCALISVFDKEGIVDFARELSKFNIQVISSGGTATILEDSGINVKEVSELTGFPEMLDGRVKTLHPIVHAGILARRDTKTHMDTLLQHNINTIDFVVCNLYHFEKTIQKPNVSIEEVIENIDIGGPTLIRAAAKNYKDVIVLTNPKQYNEIIEVLKPKKEISLELRKKLAIEAYSHTAQYDSIISQYLHNRWTEEILPENPTFTMRKIQDMRYG</sequence>
<dbReference type="GO" id="GO:0003937">
    <property type="term" value="F:IMP cyclohydrolase activity"/>
    <property type="evidence" value="ECO:0007669"/>
    <property type="project" value="InterPro"/>
</dbReference>
<dbReference type="SMART" id="SM00851">
    <property type="entry name" value="MGS"/>
    <property type="match status" value="1"/>
</dbReference>
<gene>
    <name evidence="6" type="ORF">S01H1_43147</name>
</gene>
<keyword evidence="1" id="KW-0808">Transferase</keyword>
<reference evidence="6" key="1">
    <citation type="journal article" date="2014" name="Front. Microbiol.">
        <title>High frequency of phylogenetically diverse reductive dehalogenase-homologous genes in deep subseafloor sedimentary metagenomes.</title>
        <authorList>
            <person name="Kawai M."/>
            <person name="Futagami T."/>
            <person name="Toyoda A."/>
            <person name="Takaki Y."/>
            <person name="Nishi S."/>
            <person name="Hori S."/>
            <person name="Arai W."/>
            <person name="Tsubouchi T."/>
            <person name="Morono Y."/>
            <person name="Uchiyama I."/>
            <person name="Ito T."/>
            <person name="Fujiyama A."/>
            <person name="Inagaki F."/>
            <person name="Takami H."/>
        </authorList>
    </citation>
    <scope>NUCLEOTIDE SEQUENCE</scope>
    <source>
        <strain evidence="6">Expedition CK06-06</strain>
    </source>
</reference>
<proteinExistence type="predicted"/>
<evidence type="ECO:0000256" key="1">
    <source>
        <dbReference type="ARBA" id="ARBA00022679"/>
    </source>
</evidence>
<protein>
    <recommendedName>
        <fullName evidence="5">MGS-like domain-containing protein</fullName>
    </recommendedName>
</protein>
<dbReference type="PROSITE" id="PS51855">
    <property type="entry name" value="MGS"/>
    <property type="match status" value="1"/>
</dbReference>
<keyword evidence="3" id="KW-0378">Hydrolase</keyword>
<comment type="caution">
    <text evidence="6">The sequence shown here is derived from an EMBL/GenBank/DDBJ whole genome shotgun (WGS) entry which is preliminary data.</text>
</comment>
<accession>X0VI62</accession>
<dbReference type="Gene3D" id="3.40.50.1380">
    <property type="entry name" value="Methylglyoxal synthase-like domain"/>
    <property type="match status" value="1"/>
</dbReference>
<evidence type="ECO:0000256" key="3">
    <source>
        <dbReference type="ARBA" id="ARBA00022801"/>
    </source>
</evidence>